<dbReference type="Proteomes" id="UP001634393">
    <property type="component" value="Unassembled WGS sequence"/>
</dbReference>
<proteinExistence type="predicted"/>
<dbReference type="AlphaFoldDB" id="A0ABD3RJG6"/>
<comment type="caution">
    <text evidence="1">The sequence shown here is derived from an EMBL/GenBank/DDBJ whole genome shotgun (WGS) entry which is preliminary data.</text>
</comment>
<accession>A0ABD3RJG6</accession>
<evidence type="ECO:0000313" key="1">
    <source>
        <dbReference type="EMBL" id="KAL3813108.1"/>
    </source>
</evidence>
<evidence type="ECO:0008006" key="4">
    <source>
        <dbReference type="Google" id="ProtNLM"/>
    </source>
</evidence>
<reference evidence="1 3" key="1">
    <citation type="submission" date="2024-12" db="EMBL/GenBank/DDBJ databases">
        <title>The unique morphological basis and parallel evolutionary history of personate flowers in Penstemon.</title>
        <authorList>
            <person name="Depatie T.H."/>
            <person name="Wessinger C.A."/>
        </authorList>
    </citation>
    <scope>NUCLEOTIDE SEQUENCE [LARGE SCALE GENOMIC DNA]</scope>
    <source>
        <strain evidence="1">WTNN_2</strain>
        <tissue evidence="1">Leaf</tissue>
    </source>
</reference>
<name>A0ABD3RJG6_9LAMI</name>
<dbReference type="EMBL" id="JBJXBP010000008">
    <property type="protein sequence ID" value="KAL3813108.1"/>
    <property type="molecule type" value="Genomic_DNA"/>
</dbReference>
<evidence type="ECO:0000313" key="3">
    <source>
        <dbReference type="Proteomes" id="UP001634393"/>
    </source>
</evidence>
<evidence type="ECO:0000313" key="2">
    <source>
        <dbReference type="EMBL" id="KAL3813111.1"/>
    </source>
</evidence>
<dbReference type="EMBL" id="JBJXBP010000008">
    <property type="protein sequence ID" value="KAL3813111.1"/>
    <property type="molecule type" value="Genomic_DNA"/>
</dbReference>
<keyword evidence="3" id="KW-1185">Reference proteome</keyword>
<organism evidence="1 3">
    <name type="scientific">Penstemon smallii</name>
    <dbReference type="NCBI Taxonomy" id="265156"/>
    <lineage>
        <taxon>Eukaryota</taxon>
        <taxon>Viridiplantae</taxon>
        <taxon>Streptophyta</taxon>
        <taxon>Embryophyta</taxon>
        <taxon>Tracheophyta</taxon>
        <taxon>Spermatophyta</taxon>
        <taxon>Magnoliopsida</taxon>
        <taxon>eudicotyledons</taxon>
        <taxon>Gunneridae</taxon>
        <taxon>Pentapetalae</taxon>
        <taxon>asterids</taxon>
        <taxon>lamiids</taxon>
        <taxon>Lamiales</taxon>
        <taxon>Plantaginaceae</taxon>
        <taxon>Cheloneae</taxon>
        <taxon>Penstemon</taxon>
    </lineage>
</organism>
<sequence>MEYVHHLAPHGSCITIHLSAWSTYTRQASLSWFIL</sequence>
<gene>
    <name evidence="1" type="ORF">ACJIZ3_014376</name>
    <name evidence="2" type="ORF">ACJIZ3_014379</name>
</gene>
<protein>
    <recommendedName>
        <fullName evidence="4">Transposase</fullName>
    </recommendedName>
</protein>